<evidence type="ECO:0000313" key="2">
    <source>
        <dbReference type="EMBL" id="CDX18218.1"/>
    </source>
</evidence>
<dbReference type="PANTHER" id="PTHR13812:SF19">
    <property type="entry name" value="KETIMINE REDUCTASE MU-CRYSTALLIN"/>
    <property type="match status" value="1"/>
</dbReference>
<gene>
    <name evidence="2" type="ORF">MPL3356_270013</name>
</gene>
<dbReference type="Proteomes" id="UP000045285">
    <property type="component" value="Unassembled WGS sequence"/>
</dbReference>
<accession>A0A090DP29</accession>
<dbReference type="InterPro" id="IPR023401">
    <property type="entry name" value="ODC_N"/>
</dbReference>
<evidence type="ECO:0000256" key="1">
    <source>
        <dbReference type="ARBA" id="ARBA00008903"/>
    </source>
</evidence>
<sequence>MYPRIDFLYLSEPDMIAAGVLDAQRCVAVCEETFGLLGKGDYLMGGANHNSHGLNIVFPKETKFPNMPVAGPDRRFAAMPGYLGGRFDVCGNKWYGSNHANADKGLPRSILTMMLNDKDTGAPLALMSANLLSAARTGGVPGVAAKHLANKDARTVSVVGCGPINKACFTAIMTQLEAVRKVVCFDLFLEKANEFAAWVHKEYGVQAIGVDETEAGFRDADVITVAASRLKPLHFKDEWIKAGATILVSGPFNTEESFLTDAKIVYDHTALQEAYVEDAIASGNKEAYYSSVIGGPFFRLIDAGKLPALKDSTGLGDVVNGEKPGRESSEERVIFIACGMAVFDISWGFEVLQNAKSKGIGQALNLWERPSQA</sequence>
<dbReference type="InterPro" id="IPR003462">
    <property type="entry name" value="ODC_Mu_crystall"/>
</dbReference>
<keyword evidence="3" id="KW-1185">Reference proteome</keyword>
<name>A0A090DP29_MESPL</name>
<dbReference type="AlphaFoldDB" id="A0A090DP29"/>
<dbReference type="EMBL" id="CCMZ01000020">
    <property type="protein sequence ID" value="CDX18218.1"/>
    <property type="molecule type" value="Genomic_DNA"/>
</dbReference>
<dbReference type="Gene3D" id="3.30.1780.10">
    <property type="entry name" value="ornithine cyclodeaminase, domain 1"/>
    <property type="match status" value="1"/>
</dbReference>
<evidence type="ECO:0000313" key="3">
    <source>
        <dbReference type="Proteomes" id="UP000045285"/>
    </source>
</evidence>
<dbReference type="GO" id="GO:0005737">
    <property type="term" value="C:cytoplasm"/>
    <property type="evidence" value="ECO:0007669"/>
    <property type="project" value="TreeGrafter"/>
</dbReference>
<comment type="similarity">
    <text evidence="1">Belongs to the ornithine cyclodeaminase/mu-crystallin family.</text>
</comment>
<dbReference type="PIRSF" id="PIRSF001439">
    <property type="entry name" value="CryM"/>
    <property type="match status" value="1"/>
</dbReference>
<dbReference type="PANTHER" id="PTHR13812">
    <property type="entry name" value="KETIMINE REDUCTASE MU-CRYSTALLIN"/>
    <property type="match status" value="1"/>
</dbReference>
<protein>
    <submittedName>
        <fullName evidence="2">Ornithine cyclodeaminase</fullName>
    </submittedName>
</protein>
<dbReference type="InterPro" id="IPR036291">
    <property type="entry name" value="NAD(P)-bd_dom_sf"/>
</dbReference>
<proteinExistence type="inferred from homology"/>
<reference evidence="3" key="1">
    <citation type="submission" date="2014-08" db="EMBL/GenBank/DDBJ databases">
        <authorList>
            <person name="Moulin L."/>
        </authorList>
    </citation>
    <scope>NUCLEOTIDE SEQUENCE [LARGE SCALE GENOMIC DNA]</scope>
</reference>
<organism evidence="2 3">
    <name type="scientific">Mesorhizobium plurifarium</name>
    <dbReference type="NCBI Taxonomy" id="69974"/>
    <lineage>
        <taxon>Bacteria</taxon>
        <taxon>Pseudomonadati</taxon>
        <taxon>Pseudomonadota</taxon>
        <taxon>Alphaproteobacteria</taxon>
        <taxon>Hyphomicrobiales</taxon>
        <taxon>Phyllobacteriaceae</taxon>
        <taxon>Mesorhizobium</taxon>
    </lineage>
</organism>
<dbReference type="Pfam" id="PF02423">
    <property type="entry name" value="OCD_Mu_crystall"/>
    <property type="match status" value="1"/>
</dbReference>
<dbReference type="Gene3D" id="3.40.50.720">
    <property type="entry name" value="NAD(P)-binding Rossmann-like Domain"/>
    <property type="match status" value="1"/>
</dbReference>
<dbReference type="NCBIfam" id="NF004848">
    <property type="entry name" value="PRK06199.1"/>
    <property type="match status" value="1"/>
</dbReference>
<dbReference type="SUPFAM" id="SSF51735">
    <property type="entry name" value="NAD(P)-binding Rossmann-fold domains"/>
    <property type="match status" value="1"/>
</dbReference>